<dbReference type="SFLD" id="SFLDG01065">
    <property type="entry name" value="anaerobic_coproporphyrinogen-I"/>
    <property type="match status" value="1"/>
</dbReference>
<dbReference type="SMART" id="SM00729">
    <property type="entry name" value="Elp3"/>
    <property type="match status" value="1"/>
</dbReference>
<comment type="subcellular location">
    <subcellularLocation>
        <location evidence="9">Cytoplasm</location>
    </subcellularLocation>
</comment>
<dbReference type="Gene3D" id="3.20.20.70">
    <property type="entry name" value="Aldolase class I"/>
    <property type="match status" value="1"/>
</dbReference>
<organism evidence="11 12">
    <name type="scientific">Peribacillus faecalis</name>
    <dbReference type="NCBI Taxonomy" id="2772559"/>
    <lineage>
        <taxon>Bacteria</taxon>
        <taxon>Bacillati</taxon>
        <taxon>Bacillota</taxon>
        <taxon>Bacilli</taxon>
        <taxon>Bacillales</taxon>
        <taxon>Bacillaceae</taxon>
        <taxon>Peribacillus</taxon>
    </lineage>
</organism>
<evidence type="ECO:0000313" key="12">
    <source>
        <dbReference type="Proteomes" id="UP000602076"/>
    </source>
</evidence>
<proteinExistence type="inferred from homology"/>
<keyword evidence="4 9" id="KW-0949">S-adenosyl-L-methionine</keyword>
<evidence type="ECO:0000256" key="4">
    <source>
        <dbReference type="ARBA" id="ARBA00022691"/>
    </source>
</evidence>
<evidence type="ECO:0000256" key="1">
    <source>
        <dbReference type="ARBA" id="ARBA00006100"/>
    </source>
</evidence>
<dbReference type="InterPro" id="IPR034505">
    <property type="entry name" value="Coproporphyrinogen-III_oxidase"/>
</dbReference>
<dbReference type="PROSITE" id="PS51918">
    <property type="entry name" value="RADICAL_SAM"/>
    <property type="match status" value="1"/>
</dbReference>
<dbReference type="Pfam" id="PF04055">
    <property type="entry name" value="Radical_SAM"/>
    <property type="match status" value="1"/>
</dbReference>
<evidence type="ECO:0000256" key="6">
    <source>
        <dbReference type="ARBA" id="ARBA00023004"/>
    </source>
</evidence>
<keyword evidence="8 9" id="KW-0143">Chaperone</keyword>
<dbReference type="Proteomes" id="UP000602076">
    <property type="component" value="Unassembled WGS sequence"/>
</dbReference>
<dbReference type="PANTHER" id="PTHR13932:SF5">
    <property type="entry name" value="RADICAL S-ADENOSYL METHIONINE DOMAIN-CONTAINING PROTEIN 1, MITOCHONDRIAL"/>
    <property type="match status" value="1"/>
</dbReference>
<keyword evidence="12" id="KW-1185">Reference proteome</keyword>
<dbReference type="SFLD" id="SFLDF00562">
    <property type="entry name" value="HemN-like__clustered_with_heat"/>
    <property type="match status" value="1"/>
</dbReference>
<keyword evidence="5 9" id="KW-0479">Metal-binding</keyword>
<dbReference type="InterPro" id="IPR013785">
    <property type="entry name" value="Aldolase_TIM"/>
</dbReference>
<evidence type="ECO:0000259" key="10">
    <source>
        <dbReference type="PROSITE" id="PS51918"/>
    </source>
</evidence>
<comment type="similarity">
    <text evidence="1">Belongs to the anaerobic coproporphyrinogen-III oxidase family. HemW subfamily.</text>
</comment>
<evidence type="ECO:0000313" key="11">
    <source>
        <dbReference type="EMBL" id="MBD3109744.1"/>
    </source>
</evidence>
<dbReference type="GO" id="GO:0006779">
    <property type="term" value="P:porphyrin-containing compound biosynthetic process"/>
    <property type="evidence" value="ECO:0007669"/>
    <property type="project" value="InterPro"/>
</dbReference>
<comment type="function">
    <text evidence="9">Probably acts as a heme chaperone, transferring heme to an unknown acceptor. Binds one molecule of heme per monomer, possibly covalently. Binds 1 [4Fe-4S] cluster. The cluster is coordinated with 3 cysteines and an exchangeable S-adenosyl-L-methionine.</text>
</comment>
<comment type="caution">
    <text evidence="11">The sequence shown here is derived from an EMBL/GenBank/DDBJ whole genome shotgun (WGS) entry which is preliminary data.</text>
</comment>
<dbReference type="InterPro" id="IPR004559">
    <property type="entry name" value="HemW-like"/>
</dbReference>
<dbReference type="SFLD" id="SFLDS00029">
    <property type="entry name" value="Radical_SAM"/>
    <property type="match status" value="1"/>
</dbReference>
<name>A0A927CZ37_9BACI</name>
<dbReference type="Pfam" id="PF06969">
    <property type="entry name" value="HemN_C"/>
    <property type="match status" value="1"/>
</dbReference>
<keyword evidence="9" id="KW-0963">Cytoplasm</keyword>
<keyword evidence="7 9" id="KW-0411">Iron-sulfur</keyword>
<evidence type="ECO:0000256" key="3">
    <source>
        <dbReference type="ARBA" id="ARBA00022617"/>
    </source>
</evidence>
<feature type="domain" description="Radical SAM core" evidence="10">
    <location>
        <begin position="1"/>
        <end position="234"/>
    </location>
</feature>
<dbReference type="SFLD" id="SFLDG01082">
    <property type="entry name" value="B12-binding_domain_containing"/>
    <property type="match status" value="1"/>
</dbReference>
<sequence>MIKSAYIHIPFCEHICHYCDFNKMFLKGQPVEEYLQVLKKEMELALKKAPTSHLDTIYVGGGTPTSLNEEQLIFLCETINEVLPFTHDQVEFTFEANPGDLSFEKMRILKEAGVNRISFGVQSFNEELLKAIGRTHKPEDVYTSIEKGRKAGFENITIDLMYGLPGQSMQMFKESIQEALKLQLPHYSSYSLIVEPKTVFYNMMQKNKLHLPTQDLEAEMYEVLMEEMERNGLHQYEISNFAKTGFESKHNTTYWNNEYYYGFGAGAHGYVNGERVGNYGPLKKYMEPIRNGQLPYMNVHPVPVHEQMEEEMFLGLRKIDGVSLSTFTEKFGKQAMEVFAEPIHDLLKRGLIEVTEERIFLTQKGKLLGNEVFQTFIGIS</sequence>
<dbReference type="CDD" id="cd01335">
    <property type="entry name" value="Radical_SAM"/>
    <property type="match status" value="1"/>
</dbReference>
<gene>
    <name evidence="11" type="ORF">IEO70_15500</name>
</gene>
<dbReference type="InterPro" id="IPR006638">
    <property type="entry name" value="Elp3/MiaA/NifB-like_rSAM"/>
</dbReference>
<dbReference type="PANTHER" id="PTHR13932">
    <property type="entry name" value="COPROPORPHYRINIGEN III OXIDASE"/>
    <property type="match status" value="1"/>
</dbReference>
<evidence type="ECO:0000256" key="8">
    <source>
        <dbReference type="ARBA" id="ARBA00023186"/>
    </source>
</evidence>
<keyword evidence="6 9" id="KW-0408">Iron</keyword>
<dbReference type="SUPFAM" id="SSF102114">
    <property type="entry name" value="Radical SAM enzymes"/>
    <property type="match status" value="1"/>
</dbReference>
<keyword evidence="3 9" id="KW-0349">Heme</keyword>
<dbReference type="InterPro" id="IPR058240">
    <property type="entry name" value="rSAM_sf"/>
</dbReference>
<dbReference type="RefSeq" id="WP_190999281.1">
    <property type="nucleotide sequence ID" value="NZ_JACXSI010000044.1"/>
</dbReference>
<keyword evidence="9" id="KW-0004">4Fe-4S</keyword>
<dbReference type="InterPro" id="IPR007197">
    <property type="entry name" value="rSAM"/>
</dbReference>
<dbReference type="EMBL" id="JACXSI010000044">
    <property type="protein sequence ID" value="MBD3109744.1"/>
    <property type="molecule type" value="Genomic_DNA"/>
</dbReference>
<dbReference type="NCBIfam" id="TIGR00539">
    <property type="entry name" value="hemN_rel"/>
    <property type="match status" value="1"/>
</dbReference>
<evidence type="ECO:0000256" key="7">
    <source>
        <dbReference type="ARBA" id="ARBA00023014"/>
    </source>
</evidence>
<dbReference type="GO" id="GO:0051539">
    <property type="term" value="F:4 iron, 4 sulfur cluster binding"/>
    <property type="evidence" value="ECO:0007669"/>
    <property type="project" value="UniProtKB-UniRule"/>
</dbReference>
<dbReference type="GO" id="GO:0046872">
    <property type="term" value="F:metal ion binding"/>
    <property type="evidence" value="ECO:0007669"/>
    <property type="project" value="UniProtKB-UniRule"/>
</dbReference>
<dbReference type="SFLD" id="SFLDF00288">
    <property type="entry name" value="HemN-like__clustered_with_nucl"/>
    <property type="match status" value="1"/>
</dbReference>
<dbReference type="AlphaFoldDB" id="A0A927CZ37"/>
<evidence type="ECO:0000256" key="5">
    <source>
        <dbReference type="ARBA" id="ARBA00022723"/>
    </source>
</evidence>
<evidence type="ECO:0000256" key="9">
    <source>
        <dbReference type="RuleBase" id="RU364116"/>
    </source>
</evidence>
<evidence type="ECO:0000256" key="2">
    <source>
        <dbReference type="ARBA" id="ARBA00017228"/>
    </source>
</evidence>
<dbReference type="GO" id="GO:0005737">
    <property type="term" value="C:cytoplasm"/>
    <property type="evidence" value="ECO:0007669"/>
    <property type="project" value="UniProtKB-SubCell"/>
</dbReference>
<dbReference type="InterPro" id="IPR010723">
    <property type="entry name" value="HemN_C"/>
</dbReference>
<accession>A0A927CZ37</accession>
<protein>
    <recommendedName>
        <fullName evidence="2 9">Heme chaperone HemW</fullName>
    </recommendedName>
</protein>
<dbReference type="GO" id="GO:0004109">
    <property type="term" value="F:coproporphyrinogen oxidase activity"/>
    <property type="evidence" value="ECO:0007669"/>
    <property type="project" value="InterPro"/>
</dbReference>
<reference evidence="11" key="1">
    <citation type="submission" date="2020-09" db="EMBL/GenBank/DDBJ databases">
        <title>Bacillus faecalis sp. nov., a moderately halophilic bacterium isolated from cow faeces.</title>
        <authorList>
            <person name="Jiang L."/>
            <person name="Lee J."/>
        </authorList>
    </citation>
    <scope>NUCLEOTIDE SEQUENCE</scope>
    <source>
        <strain evidence="11">AGMB 02131</strain>
    </source>
</reference>